<reference evidence="3" key="1">
    <citation type="submission" date="2019-11" db="EMBL/GenBank/DDBJ databases">
        <authorList>
            <person name="Feng L."/>
        </authorList>
    </citation>
    <scope>NUCLEOTIDE SEQUENCE</scope>
    <source>
        <strain evidence="3">PdistasonisLFYP31</strain>
    </source>
</reference>
<dbReference type="InterPro" id="IPR036116">
    <property type="entry name" value="FN3_sf"/>
</dbReference>
<evidence type="ECO:0000256" key="1">
    <source>
        <dbReference type="ARBA" id="ARBA00022737"/>
    </source>
</evidence>
<proteinExistence type="predicted"/>
<dbReference type="SMART" id="SM00060">
    <property type="entry name" value="FN3"/>
    <property type="match status" value="2"/>
</dbReference>
<dbReference type="InterPro" id="IPR050991">
    <property type="entry name" value="ECM_Regulatory_Proteins"/>
</dbReference>
<dbReference type="InterPro" id="IPR013783">
    <property type="entry name" value="Ig-like_fold"/>
</dbReference>
<dbReference type="PANTHER" id="PTHR46708:SF2">
    <property type="entry name" value="FIBRONECTIN TYPE-III DOMAIN-CONTAINING PROTEIN"/>
    <property type="match status" value="1"/>
</dbReference>
<dbReference type="PANTHER" id="PTHR46708">
    <property type="entry name" value="TENASCIN"/>
    <property type="match status" value="1"/>
</dbReference>
<organism evidence="3">
    <name type="scientific">Parabacteroides distasonis</name>
    <dbReference type="NCBI Taxonomy" id="823"/>
    <lineage>
        <taxon>Bacteria</taxon>
        <taxon>Pseudomonadati</taxon>
        <taxon>Bacteroidota</taxon>
        <taxon>Bacteroidia</taxon>
        <taxon>Bacteroidales</taxon>
        <taxon>Tannerellaceae</taxon>
        <taxon>Parabacteroides</taxon>
    </lineage>
</organism>
<protein>
    <submittedName>
        <fullName evidence="3">Fibronectin type III domain protein</fullName>
    </submittedName>
</protein>
<dbReference type="SUPFAM" id="SSF49265">
    <property type="entry name" value="Fibronectin type III"/>
    <property type="match status" value="1"/>
</dbReference>
<name>A0A6N3EBJ5_PARDI</name>
<dbReference type="Pfam" id="PF15421">
    <property type="entry name" value="Polysacc_deac_3"/>
    <property type="match status" value="1"/>
</dbReference>
<accession>A0A6N3EBJ5</accession>
<dbReference type="EMBL" id="CACRUW010000015">
    <property type="protein sequence ID" value="VYU35843.1"/>
    <property type="molecule type" value="Genomic_DNA"/>
</dbReference>
<sequence length="1601" mass="175423">MPTEAENPYFPIVGPVQAKASPHKNTLSAQQYEQDRENWESEPQLDNDGNVVWTVKGNPMYAWRQVDAVCDYIDFHPEGIRGRTGDERTGEVIRGMIRTNVSEFPEFFFFDAIPEPDYRGEITDLSSRTVSSSAIELWWNNTGVEDTGYEIFVSGLPETGYTLLKTVCIDVENKAVISGLLPDTTYYYKIRPVRGEKTGTMSEYVSAKTYRDIQPPTGLRVESRTATSIRLAWDYDAGQVADFLSYAIYRADDTGAYAQVGTVDDQSVQTYEDMGLAVGRVYRYKVRVSGLNGVSDYTGEVETRTLLPEEVTPVIRNAITDKLGSKVILTLDLPIGIVGGGAKAGFTLTEDGNLRMVLSVTRDEANHNNLVLSIPQDSLADYDKKTDIRVSYNGLGGILSDYGVTLEGFRDVRVANVIGNFTNINAIYQINLCSADTPKVADWNNLAGEGDGQTALVGIVDTYGRVSGVTVTRVHDGSSFKWGQNYTGGYCEIEDIPASVYGPMWGVSHGNTSSEAVRARLTFSGLDNEYRYTVKAFGGTRYGGDISIRMRIGDVYTPVIRELGNTRDMLAIEDVSPVNGGINVDFINPTETVTANYSKVAFVIVEEYRSNDSPENTDVWLRDATVVEEENGVVKFPDVTVHLNCVGAATAFRIGETQDLSPVDWTDIVDDTLDVPYVLSGGFGEKALYVQVRNLYNESNIRVIDIEYKDPYVPLALRNVYVNNDEATTYGRDVTVMADKDGVPTHYRISESSDLSVSGWVEWPGPRVSEVPYTLSDGAGLKTVYMQLRDDITESTVKVDTIQLKVLTKAVGTITIPLPDGVTDAGQVDISIAPLKYNKRFAFGYSIDDTSMQAYSVVQALFAGKWIDDANFCHLGADRTTGHAPEHPLYYTDGLGTRRYFAVGNYLITLRSKEQYGHHPLEGSAGASNPYLRFDELKAIQDFDGEWMIHNVDETVWDRTDPRSIARGMIEVNDYMEANGVGRSIMSSTPDGNENYPAAALVCDDIKAICRERGAGTNLDVLAIKDIEKMQTPRYFMDDTSVENLRGILARTTGNSVLGLSAHWGSLGSHRPRGAVGVDDGNWNNVREVLEYIYAAYGAAGTDEVWFANDSEVYQYLYLKRYTSISKRIEGNDLVVTVEMPRLDNFKWFETTLLLDIEAGAASSDDGVYGFTYGMNNGKFMINVNMMDGLVERAERYTARFEASESGEDMDDALYFVQRLKSSLRVPYMARINALIAPPVLVSFAIEATETSDPAISCAYSATGKVTRYMISESPDFTGAGWLDIVDSPIPYRLSNVEGDHTVYLKVGNAFGESSVMGDSIAYNPPAFGLAGIVIDGGAASTSDHTLSIAFNVLGVDVPTMMMLSESADFAGAEWQAYRNPATFTVSGTGSKTIYAKVRTDTGESGVSSASIGVTGLSAVLSFGWIYSSGLSVNSSSYDSVSGITKVRLDSQTLAEINIYNRDGSTLGTFNASGFTAGNSSYQGNVTGDDSGVYPDDVLRNILYKPNSVEAGIMDLTIPDGRYKFKILINTVRTYDLSEASYVLESGGASQSFPLKTSYVNNFHDLSELVVDVSGGVTLTVKPGMAKNVLVLLNAIEIERL</sequence>
<dbReference type="InterPro" id="IPR032762">
    <property type="entry name" value="Polysacc_deac_3"/>
</dbReference>
<keyword evidence="1" id="KW-0677">Repeat</keyword>
<dbReference type="InterPro" id="IPR003961">
    <property type="entry name" value="FN3_dom"/>
</dbReference>
<dbReference type="CDD" id="cd00063">
    <property type="entry name" value="FN3"/>
    <property type="match status" value="2"/>
</dbReference>
<dbReference type="Gene3D" id="2.60.40.10">
    <property type="entry name" value="Immunoglobulins"/>
    <property type="match status" value="2"/>
</dbReference>
<feature type="domain" description="Fibronectin type-III" evidence="2">
    <location>
        <begin position="121"/>
        <end position="212"/>
    </location>
</feature>
<evidence type="ECO:0000313" key="3">
    <source>
        <dbReference type="EMBL" id="VYU35843.1"/>
    </source>
</evidence>
<feature type="domain" description="Fibronectin type-III" evidence="2">
    <location>
        <begin position="215"/>
        <end position="308"/>
    </location>
</feature>
<evidence type="ECO:0000259" key="2">
    <source>
        <dbReference type="PROSITE" id="PS50853"/>
    </source>
</evidence>
<dbReference type="PROSITE" id="PS50853">
    <property type="entry name" value="FN3"/>
    <property type="match status" value="2"/>
</dbReference>
<gene>
    <name evidence="3" type="ORF">PDLFYP31_02315</name>
</gene>